<dbReference type="Gene3D" id="2.60.40.740">
    <property type="match status" value="1"/>
</dbReference>
<dbReference type="Proteomes" id="UP000187166">
    <property type="component" value="Unassembled WGS sequence"/>
</dbReference>
<feature type="domain" description="SLH" evidence="2">
    <location>
        <begin position="371"/>
        <end position="434"/>
    </location>
</feature>
<dbReference type="InterPro" id="IPR001119">
    <property type="entry name" value="SLH_dom"/>
</dbReference>
<evidence type="ECO:0000313" key="3">
    <source>
        <dbReference type="EMBL" id="OLR65606.1"/>
    </source>
</evidence>
<keyword evidence="1" id="KW-0732">Signal</keyword>
<comment type="caution">
    <text evidence="3">The sequence shown here is derived from an EMBL/GenBank/DDBJ whole genome shotgun (WGS) entry which is preliminary data.</text>
</comment>
<reference evidence="3 4" key="1">
    <citation type="journal article" date="2016" name="Appl. Environ. Microbiol.">
        <title>Function and Phylogeny of Bacterial Butyryl Coenzyme A:Acetate Transferases and Their Diversity in the Proximal Colon of Swine.</title>
        <authorList>
            <person name="Trachsel J."/>
            <person name="Bayles D.O."/>
            <person name="Looft T."/>
            <person name="Levine U.Y."/>
            <person name="Allen H.K."/>
        </authorList>
    </citation>
    <scope>NUCLEOTIDE SEQUENCE [LARGE SCALE GENOMIC DNA]</scope>
    <source>
        <strain evidence="3 4">35-6-1</strain>
    </source>
</reference>
<sequence>MKKMLLYIVMTFILFVNVFAAEDIQVVLEQPAVSEAKSGDTFKYNLIVNLPKNYKEKYSSFSVTLLFDSAIEVKSTKLLDEEESKGKLDIRETSIKGKNQNIVTINANDLSVIKGYKLNLEIITKIKKDIGSSSNLKNSFVLSYVDKGGETKSDQKNLESSTKTQNGTLSIKDVYQDSSEIVGNTEKNASVRVAIDKKVVANVNSDEKGNFKVENLDLKEGSLIRIVAETKDKEASLDYIVKPKVESKKSTELVTENNEEKDLYSTIKALEKLTDYVDFAKNLSTAKASNQNEKRIRAAIASAEYVVVKSEVSTEEINKSLEELQKSIEVIRLPYMAGISKDKFAPNEKITRAEAASVLKRIIDDKAIANDTSSFKDVEEGTWYYDNIVFVEKEGLISGYSDGTFRPKEAMTRAQFASMMANYLKLEEGNNPISFKDVKEGFWASKAINTLSSHGIMVGKSKNEFKPNDKITRAEAATIFNKVLDRKINKSFLDKYSKNTFKDLNRDHWAYYQVIEITAK</sequence>
<feature type="chain" id="PRO_5012662578" description="SLH domain-containing protein" evidence="1">
    <location>
        <begin position="21"/>
        <end position="520"/>
    </location>
</feature>
<evidence type="ECO:0000313" key="4">
    <source>
        <dbReference type="Proteomes" id="UP000187166"/>
    </source>
</evidence>
<dbReference type="InterPro" id="IPR051465">
    <property type="entry name" value="Cell_Envelope_Struct_Comp"/>
</dbReference>
<gene>
    <name evidence="3" type="ORF">BIV18_08825</name>
</gene>
<evidence type="ECO:0000256" key="1">
    <source>
        <dbReference type="SAM" id="SignalP"/>
    </source>
</evidence>
<feature type="signal peptide" evidence="1">
    <location>
        <begin position="1"/>
        <end position="20"/>
    </location>
</feature>
<dbReference type="PANTHER" id="PTHR43308">
    <property type="entry name" value="OUTER MEMBRANE PROTEIN ALPHA-RELATED"/>
    <property type="match status" value="1"/>
</dbReference>
<dbReference type="STRING" id="1465756.BIV18_08825"/>
<protein>
    <recommendedName>
        <fullName evidence="2">SLH domain-containing protein</fullName>
    </recommendedName>
</protein>
<dbReference type="Pfam" id="PF00395">
    <property type="entry name" value="SLH"/>
    <property type="match status" value="3"/>
</dbReference>
<dbReference type="PROSITE" id="PS51272">
    <property type="entry name" value="SLH"/>
    <property type="match status" value="2"/>
</dbReference>
<name>A0A1U7M232_9FIRM</name>
<evidence type="ECO:0000259" key="2">
    <source>
        <dbReference type="PROSITE" id="PS51272"/>
    </source>
</evidence>
<dbReference type="EMBL" id="MJIH01000001">
    <property type="protein sequence ID" value="OLR65606.1"/>
    <property type="molecule type" value="Genomic_DNA"/>
</dbReference>
<keyword evidence="4" id="KW-1185">Reference proteome</keyword>
<accession>A0A1U7M232</accession>
<dbReference type="AlphaFoldDB" id="A0A1U7M232"/>
<proteinExistence type="predicted"/>
<organism evidence="3 4">
    <name type="scientific">Peptoniphilus porci</name>
    <dbReference type="NCBI Taxonomy" id="2652280"/>
    <lineage>
        <taxon>Bacteria</taxon>
        <taxon>Bacillati</taxon>
        <taxon>Bacillota</taxon>
        <taxon>Tissierellia</taxon>
        <taxon>Tissierellales</taxon>
        <taxon>Peptoniphilaceae</taxon>
        <taxon>Peptoniphilus</taxon>
    </lineage>
</organism>
<feature type="domain" description="SLH" evidence="2">
    <location>
        <begin position="435"/>
        <end position="494"/>
    </location>
</feature>